<dbReference type="AlphaFoldDB" id="K6DS16"/>
<proteinExistence type="predicted"/>
<accession>K6DS16</accession>
<sequence length="163" mass="18648">MVHFNGNNQLPPVVILLPMNMNISYSFVNSFGDKDHIILQINPVDFTKFAGINDLIPLQIDMAFGDSQFNDAKNYAKWLVFNGKLGIYLDSSSSNVSETTILGNFLVNIPKQYMMDTKDGQILLNIDDKKLSNNLFMKWKEILLDNNQNDWKQINEILTNNLD</sequence>
<dbReference type="PATRIC" id="fig|1131731.3.peg.137"/>
<dbReference type="EMBL" id="AJLR01000005">
    <property type="protein sequence ID" value="EKN71149.1"/>
    <property type="molecule type" value="Genomic_DNA"/>
</dbReference>
<dbReference type="Proteomes" id="UP000006315">
    <property type="component" value="Unassembled WGS sequence"/>
</dbReference>
<organism evidence="1 2">
    <name type="scientific">Schinkia azotoformans LMG 9581</name>
    <dbReference type="NCBI Taxonomy" id="1131731"/>
    <lineage>
        <taxon>Bacteria</taxon>
        <taxon>Bacillati</taxon>
        <taxon>Bacillota</taxon>
        <taxon>Bacilli</taxon>
        <taxon>Bacillales</taxon>
        <taxon>Bacillaceae</taxon>
        <taxon>Calidifontibacillus/Schinkia group</taxon>
        <taxon>Schinkia</taxon>
    </lineage>
</organism>
<evidence type="ECO:0000313" key="1">
    <source>
        <dbReference type="EMBL" id="EKN71149.1"/>
    </source>
</evidence>
<gene>
    <name evidence="1" type="ORF">BAZO_00665</name>
</gene>
<reference evidence="1 2" key="1">
    <citation type="journal article" date="2012" name="Front. Microbiol.">
        <title>Redundancy and modularity in membrane-associated dissimilatory nitrate reduction in Bacillus.</title>
        <authorList>
            <person name="Heylen K."/>
            <person name="Keltjens J."/>
        </authorList>
    </citation>
    <scope>NUCLEOTIDE SEQUENCE [LARGE SCALE GENOMIC DNA]</scope>
    <source>
        <strain evidence="1 2">LMG 9581</strain>
    </source>
</reference>
<protein>
    <submittedName>
        <fullName evidence="1">Uncharacterized protein</fullName>
    </submittedName>
</protein>
<name>K6DS16_SCHAZ</name>
<evidence type="ECO:0000313" key="2">
    <source>
        <dbReference type="Proteomes" id="UP000006315"/>
    </source>
</evidence>
<comment type="caution">
    <text evidence="1">The sequence shown here is derived from an EMBL/GenBank/DDBJ whole genome shotgun (WGS) entry which is preliminary data.</text>
</comment>
<keyword evidence="2" id="KW-1185">Reference proteome</keyword>